<reference evidence="1" key="2">
    <citation type="submission" date="2020-07" db="EMBL/GenBank/DDBJ databases">
        <authorList>
            <person name="Vera ALvarez R."/>
            <person name="Arias-Moreno D.M."/>
            <person name="Jimenez-Jacinto V."/>
            <person name="Jimenez-Bremont J.F."/>
            <person name="Swaminathan K."/>
            <person name="Moose S.P."/>
            <person name="Guerrero-Gonzalez M.L."/>
            <person name="Marino-Ramirez L."/>
            <person name="Landsman D."/>
            <person name="Rodriguez-Kessler M."/>
            <person name="Delgado-Sanchez P."/>
        </authorList>
    </citation>
    <scope>NUCLEOTIDE SEQUENCE</scope>
    <source>
        <tissue evidence="1">Cladode</tissue>
    </source>
</reference>
<dbReference type="EMBL" id="GISG01215621">
    <property type="protein sequence ID" value="MBA4662352.1"/>
    <property type="molecule type" value="Transcribed_RNA"/>
</dbReference>
<reference evidence="1" key="1">
    <citation type="journal article" date="2013" name="J. Plant Res.">
        <title>Effect of fungi and light on seed germination of three Opuntia species from semiarid lands of central Mexico.</title>
        <authorList>
            <person name="Delgado-Sanchez P."/>
            <person name="Jimenez-Bremont J.F."/>
            <person name="Guerrero-Gonzalez Mde L."/>
            <person name="Flores J."/>
        </authorList>
    </citation>
    <scope>NUCLEOTIDE SEQUENCE</scope>
    <source>
        <tissue evidence="1">Cladode</tissue>
    </source>
</reference>
<proteinExistence type="predicted"/>
<accession>A0A7C9A8S5</accession>
<protein>
    <submittedName>
        <fullName evidence="1">Uncharacterized protein</fullName>
    </submittedName>
</protein>
<name>A0A7C9A8S5_OPUST</name>
<sequence length="276" mass="30707">MKFTQISLKNLSENDFPFSSFNFINTVSKSDLSLLFSACKASSFLLVLITSSANLLTPFIDSFSSFSGPMLRALIIFHIPVGVRNRRTEASVALSNARAKGISGSPGLRHPGSTPKAIIQILSKVSLRSTSCKSIGMELLSASSRTGRSLLWTNSRDDSVVSWRNRAEWNSMLAVFLWRCHVSSSALKIPSPRRSRRVFLKYSPFGKFENLVFKRCSRFRGSAVTTHLRLLSAGPLKWNVPPWRQRISLSHSYMLLCLRPTIMEGNIPTNGHAGKP</sequence>
<organism evidence="1">
    <name type="scientific">Opuntia streptacantha</name>
    <name type="common">Prickly pear cactus</name>
    <name type="synonym">Opuntia cardona</name>
    <dbReference type="NCBI Taxonomy" id="393608"/>
    <lineage>
        <taxon>Eukaryota</taxon>
        <taxon>Viridiplantae</taxon>
        <taxon>Streptophyta</taxon>
        <taxon>Embryophyta</taxon>
        <taxon>Tracheophyta</taxon>
        <taxon>Spermatophyta</taxon>
        <taxon>Magnoliopsida</taxon>
        <taxon>eudicotyledons</taxon>
        <taxon>Gunneridae</taxon>
        <taxon>Pentapetalae</taxon>
        <taxon>Caryophyllales</taxon>
        <taxon>Cactineae</taxon>
        <taxon>Cactaceae</taxon>
        <taxon>Opuntioideae</taxon>
        <taxon>Opuntia</taxon>
    </lineage>
</organism>
<dbReference type="AlphaFoldDB" id="A0A7C9A8S5"/>
<evidence type="ECO:0000313" key="1">
    <source>
        <dbReference type="EMBL" id="MBA4662352.1"/>
    </source>
</evidence>